<dbReference type="PROSITE" id="PS51198">
    <property type="entry name" value="UVRD_HELICASE_ATP_BIND"/>
    <property type="match status" value="1"/>
</dbReference>
<dbReference type="Pfam" id="PF00580">
    <property type="entry name" value="UvrD-helicase"/>
    <property type="match status" value="1"/>
</dbReference>
<dbReference type="STRING" id="546874.SAMN04488544_2428"/>
<sequence length="740" mass="81694">MKPLITTIGALKELATGLSPDAIGTSSTLLLRTGALVDFIVARGDSISGPRVVVMRPLNEVEVVVPDGLGSSRASVLSRMASFVERAQAPGGIQLPRNWTSYKYNSLVAFYADARSDPRSTRWIAEPLAGEPTDVVFWTSTDNERELDLDRFALVPRELPKGWDQDFKGAVQEVNARSELEVVKPNSDVEISLAPIESSLTKGWTYDEWHAAISRDQRQFVDAPVDKSIRLRGPAGSGKTLALTLKAIREVTSSRSRGSSPRVLIVTHSWSLAAQISNSIDSINGAPIPEIDVFPLLEIARTLSPQYVNDESGFSLIGEDSFSGKQAQLDEILDVLTEFKETDWVTFRAQASEVLRRRIDSEDIDDRFALAWDLSIEFGSVIGASAIFPGVGAELRYLQLSRATWMLPLESPGDLKVVYAIYSRYVESLDRRALLTSDQVLVDLLSHLETHSWNRSRRSQGYDLLFVDEFHLFSPLERQVLHYLSRDTSIYPRVFMAVDPRQSPSEAFIGVAADETRSSSASDELLDDVAQYELTTVHRFTPEILRLVKHVHHEFPTLDLGHDWEIDFSNVESSKESGAVPRLICAGTAAGEESDIARAVQELYPRGRLALAIVESKQWRRYSALAARLGESKKHHVSTITSRGDVEALASRARGLVVGPAEYLAGLQFDTVLVAGIPDMGDNFTALSEKSRLLSLLYLALSRAERDVRVFTNNDDGGAVSVLDRAVANGLLKKEQGSQV</sequence>
<dbReference type="EMBL" id="LT629799">
    <property type="protein sequence ID" value="SDU94854.1"/>
    <property type="molecule type" value="Genomic_DNA"/>
</dbReference>
<protein>
    <submittedName>
        <fullName evidence="7">DEAD/DEAH box helicase</fullName>
    </submittedName>
</protein>
<dbReference type="GO" id="GO:0005829">
    <property type="term" value="C:cytosol"/>
    <property type="evidence" value="ECO:0007669"/>
    <property type="project" value="TreeGrafter"/>
</dbReference>
<keyword evidence="4 5" id="KW-0067">ATP-binding</keyword>
<proteinExistence type="predicted"/>
<keyword evidence="3 5" id="KW-0347">Helicase</keyword>
<evidence type="ECO:0000256" key="3">
    <source>
        <dbReference type="ARBA" id="ARBA00022806"/>
    </source>
</evidence>
<feature type="domain" description="UvrD-like helicase ATP-binding" evidence="6">
    <location>
        <begin position="212"/>
        <end position="541"/>
    </location>
</feature>
<evidence type="ECO:0000256" key="5">
    <source>
        <dbReference type="PROSITE-ProRule" id="PRU00560"/>
    </source>
</evidence>
<keyword evidence="2 5" id="KW-0378">Hydrolase</keyword>
<evidence type="ECO:0000259" key="6">
    <source>
        <dbReference type="PROSITE" id="PS51198"/>
    </source>
</evidence>
<evidence type="ECO:0000313" key="8">
    <source>
        <dbReference type="Proteomes" id="UP000198825"/>
    </source>
</evidence>
<dbReference type="SUPFAM" id="SSF52540">
    <property type="entry name" value="P-loop containing nucleoside triphosphate hydrolases"/>
    <property type="match status" value="1"/>
</dbReference>
<dbReference type="PANTHER" id="PTHR11070">
    <property type="entry name" value="UVRD / RECB / PCRA DNA HELICASE FAMILY MEMBER"/>
    <property type="match status" value="1"/>
</dbReference>
<dbReference type="GO" id="GO:0000725">
    <property type="term" value="P:recombinational repair"/>
    <property type="evidence" value="ECO:0007669"/>
    <property type="project" value="TreeGrafter"/>
</dbReference>
<feature type="binding site" evidence="5">
    <location>
        <begin position="233"/>
        <end position="240"/>
    </location>
    <ligand>
        <name>ATP</name>
        <dbReference type="ChEBI" id="CHEBI:30616"/>
    </ligand>
</feature>
<dbReference type="Proteomes" id="UP000198825">
    <property type="component" value="Chromosome I"/>
</dbReference>
<evidence type="ECO:0000256" key="4">
    <source>
        <dbReference type="ARBA" id="ARBA00022840"/>
    </source>
</evidence>
<evidence type="ECO:0000256" key="1">
    <source>
        <dbReference type="ARBA" id="ARBA00022741"/>
    </source>
</evidence>
<dbReference type="InterPro" id="IPR027417">
    <property type="entry name" value="P-loop_NTPase"/>
</dbReference>
<evidence type="ECO:0000313" key="7">
    <source>
        <dbReference type="EMBL" id="SDU94854.1"/>
    </source>
</evidence>
<dbReference type="GO" id="GO:0005524">
    <property type="term" value="F:ATP binding"/>
    <property type="evidence" value="ECO:0007669"/>
    <property type="project" value="UniProtKB-UniRule"/>
</dbReference>
<organism evidence="7 8">
    <name type="scientific">Microlunatus sagamiharensis</name>
    <dbReference type="NCBI Taxonomy" id="546874"/>
    <lineage>
        <taxon>Bacteria</taxon>
        <taxon>Bacillati</taxon>
        <taxon>Actinomycetota</taxon>
        <taxon>Actinomycetes</taxon>
        <taxon>Propionibacteriales</taxon>
        <taxon>Propionibacteriaceae</taxon>
        <taxon>Microlunatus</taxon>
    </lineage>
</organism>
<dbReference type="InterPro" id="IPR000212">
    <property type="entry name" value="DNA_helicase_UvrD/REP"/>
</dbReference>
<dbReference type="InterPro" id="IPR014016">
    <property type="entry name" value="UvrD-like_ATP-bd"/>
</dbReference>
<dbReference type="PANTHER" id="PTHR11070:SF45">
    <property type="entry name" value="DNA 3'-5' HELICASE"/>
    <property type="match status" value="1"/>
</dbReference>
<dbReference type="GO" id="GO:0003677">
    <property type="term" value="F:DNA binding"/>
    <property type="evidence" value="ECO:0007669"/>
    <property type="project" value="InterPro"/>
</dbReference>
<name>A0A1H2MP59_9ACTN</name>
<accession>A0A1H2MP59</accession>
<evidence type="ECO:0000256" key="2">
    <source>
        <dbReference type="ARBA" id="ARBA00022801"/>
    </source>
</evidence>
<dbReference type="Gene3D" id="3.40.50.300">
    <property type="entry name" value="P-loop containing nucleotide triphosphate hydrolases"/>
    <property type="match status" value="2"/>
</dbReference>
<gene>
    <name evidence="7" type="ORF">SAMN04488544_2428</name>
</gene>
<dbReference type="AlphaFoldDB" id="A0A1H2MP59"/>
<dbReference type="GO" id="GO:0016787">
    <property type="term" value="F:hydrolase activity"/>
    <property type="evidence" value="ECO:0007669"/>
    <property type="project" value="UniProtKB-UniRule"/>
</dbReference>
<keyword evidence="1 5" id="KW-0547">Nucleotide-binding</keyword>
<keyword evidence="8" id="KW-1185">Reference proteome</keyword>
<reference evidence="8" key="1">
    <citation type="submission" date="2016-10" db="EMBL/GenBank/DDBJ databases">
        <authorList>
            <person name="Varghese N."/>
            <person name="Submissions S."/>
        </authorList>
    </citation>
    <scope>NUCLEOTIDE SEQUENCE [LARGE SCALE GENOMIC DNA]</scope>
    <source>
        <strain evidence="8">DSM 21743</strain>
    </source>
</reference>
<dbReference type="GO" id="GO:0043138">
    <property type="term" value="F:3'-5' DNA helicase activity"/>
    <property type="evidence" value="ECO:0007669"/>
    <property type="project" value="TreeGrafter"/>
</dbReference>